<reference evidence="1" key="1">
    <citation type="journal article" date="2020" name="G3 (Bethesda)">
        <title>High-Quality Assemblies for Three Invasive Social Wasps from the &lt;i&gt;Vespula&lt;/i&gt; Genus.</title>
        <authorList>
            <person name="Harrop T.W.R."/>
            <person name="Guhlin J."/>
            <person name="McLaughlin G.M."/>
            <person name="Permina E."/>
            <person name="Stockwell P."/>
            <person name="Gilligan J."/>
            <person name="Le Lec M.F."/>
            <person name="Gruber M.A.M."/>
            <person name="Quinn O."/>
            <person name="Lovegrove M."/>
            <person name="Duncan E.J."/>
            <person name="Remnant E.J."/>
            <person name="Van Eeckhoven J."/>
            <person name="Graham B."/>
            <person name="Knapp R.A."/>
            <person name="Langford K.W."/>
            <person name="Kronenberg Z."/>
            <person name="Press M.O."/>
            <person name="Eacker S.M."/>
            <person name="Wilson-Rankin E.E."/>
            <person name="Purcell J."/>
            <person name="Lester P.J."/>
            <person name="Dearden P.K."/>
        </authorList>
    </citation>
    <scope>NUCLEOTIDE SEQUENCE</scope>
    <source>
        <strain evidence="1">Volc-1</strain>
    </source>
</reference>
<protein>
    <submittedName>
        <fullName evidence="1">Uncharacterized protein</fullName>
    </submittedName>
</protein>
<evidence type="ECO:0000313" key="1">
    <source>
        <dbReference type="EMBL" id="KAF7435584.1"/>
    </source>
</evidence>
<gene>
    <name evidence="1" type="ORF">H0235_003775</name>
</gene>
<evidence type="ECO:0000313" key="2">
    <source>
        <dbReference type="Proteomes" id="UP000600918"/>
    </source>
</evidence>
<sequence length="118" mass="14093">MAADYDPHSPHGEFARRHRFDFQFNNASSPEQVVPLKGDFIDQPIRVTESQTHFEREVRYESYALPHSFRGNSLERSLYSAKAHENTRMLKKFFEHFVAERRTEHSKCLRCFQEKIFL</sequence>
<proteinExistence type="predicted"/>
<accession>A0A834PDM6</accession>
<organism evidence="1 2">
    <name type="scientific">Vespula pensylvanica</name>
    <name type="common">Western yellow jacket</name>
    <name type="synonym">Wasp</name>
    <dbReference type="NCBI Taxonomy" id="30213"/>
    <lineage>
        <taxon>Eukaryota</taxon>
        <taxon>Metazoa</taxon>
        <taxon>Ecdysozoa</taxon>
        <taxon>Arthropoda</taxon>
        <taxon>Hexapoda</taxon>
        <taxon>Insecta</taxon>
        <taxon>Pterygota</taxon>
        <taxon>Neoptera</taxon>
        <taxon>Endopterygota</taxon>
        <taxon>Hymenoptera</taxon>
        <taxon>Apocrita</taxon>
        <taxon>Aculeata</taxon>
        <taxon>Vespoidea</taxon>
        <taxon>Vespidae</taxon>
        <taxon>Vespinae</taxon>
        <taxon>Vespula</taxon>
    </lineage>
</organism>
<name>A0A834PDM6_VESPE</name>
<dbReference type="Proteomes" id="UP000600918">
    <property type="component" value="Unassembled WGS sequence"/>
</dbReference>
<dbReference type="EMBL" id="JACSDY010000002">
    <property type="protein sequence ID" value="KAF7435584.1"/>
    <property type="molecule type" value="Genomic_DNA"/>
</dbReference>
<comment type="caution">
    <text evidence="1">The sequence shown here is derived from an EMBL/GenBank/DDBJ whole genome shotgun (WGS) entry which is preliminary data.</text>
</comment>
<keyword evidence="2" id="KW-1185">Reference proteome</keyword>
<dbReference type="AlphaFoldDB" id="A0A834PDM6"/>